<dbReference type="Pfam" id="PF07728">
    <property type="entry name" value="AAA_5"/>
    <property type="match status" value="1"/>
</dbReference>
<dbReference type="GO" id="GO:0016887">
    <property type="term" value="F:ATP hydrolysis activity"/>
    <property type="evidence" value="ECO:0007669"/>
    <property type="project" value="InterPro"/>
</dbReference>
<dbReference type="SUPFAM" id="SSF52540">
    <property type="entry name" value="P-loop containing nucleoside triphosphate hydrolases"/>
    <property type="match status" value="1"/>
</dbReference>
<gene>
    <name evidence="2" type="ORF">NB037_12465</name>
</gene>
<dbReference type="PANTHER" id="PTHR37291:SF1">
    <property type="entry name" value="TYPE IV METHYL-DIRECTED RESTRICTION ENZYME ECOKMCRB SUBUNIT"/>
    <property type="match status" value="1"/>
</dbReference>
<dbReference type="GO" id="GO:0005524">
    <property type="term" value="F:ATP binding"/>
    <property type="evidence" value="ECO:0007669"/>
    <property type="project" value="InterPro"/>
</dbReference>
<proteinExistence type="predicted"/>
<dbReference type="SMART" id="SM00382">
    <property type="entry name" value="AAA"/>
    <property type="match status" value="1"/>
</dbReference>
<keyword evidence="3" id="KW-1185">Reference proteome</keyword>
<dbReference type="RefSeq" id="WP_251946211.1">
    <property type="nucleotide sequence ID" value="NZ_JAMRYM010000055.1"/>
</dbReference>
<comment type="caution">
    <text evidence="2">The sequence shown here is derived from an EMBL/GenBank/DDBJ whole genome shotgun (WGS) entry which is preliminary data.</text>
</comment>
<evidence type="ECO:0000259" key="1">
    <source>
        <dbReference type="SMART" id="SM00382"/>
    </source>
</evidence>
<dbReference type="PANTHER" id="PTHR37291">
    <property type="entry name" value="5-METHYLCYTOSINE-SPECIFIC RESTRICTION ENZYME B"/>
    <property type="match status" value="1"/>
</dbReference>
<name>A0A9X2E2M0_9MICO</name>
<accession>A0A9X2E2M0</accession>
<evidence type="ECO:0000313" key="3">
    <source>
        <dbReference type="Proteomes" id="UP001155240"/>
    </source>
</evidence>
<feature type="domain" description="AAA+ ATPase" evidence="1">
    <location>
        <begin position="123"/>
        <end position="287"/>
    </location>
</feature>
<protein>
    <submittedName>
        <fullName evidence="2">AAA family ATPase</fullName>
    </submittedName>
</protein>
<dbReference type="InterPro" id="IPR011704">
    <property type="entry name" value="ATPase_dyneun-rel_AAA"/>
</dbReference>
<dbReference type="CDD" id="cd00009">
    <property type="entry name" value="AAA"/>
    <property type="match status" value="1"/>
</dbReference>
<sequence>MPALLQRVDSTAAVLTGMRPGEQILVRDDLGIRVGTLRSGRWMPGDRAQRSVRWEDERVPEEALPEAVLAALSEEAGFTRVEPLSMPAPAPLDLRLPRPTAEFAAGLHYDRAWLDDVTAVLEERRQIILFGPPGTGKTFVARALARFAAPATAVRIVQFHPSYSYEDFFEGFRPATDASGSAVFRLAKGPLRLLAQSAVRNPAVPHVLIIDEINRGNMAKIFGELYFLLEYRDEEVSLQYSPEEPFALPKNLFIIGTMNTADRSISLVDAAIRRRFAFFELHPAQQPVRGLIHRVEGRTTRRGALLETLNERIGETDRDFQIGPSYLLRGSARTEEGLARIWEHDILPLLDEHYYGRLSRDEVRARFGLDALDLTAPVVDDEIDEP</sequence>
<dbReference type="Gene3D" id="3.40.50.300">
    <property type="entry name" value="P-loop containing nucleotide triphosphate hydrolases"/>
    <property type="match status" value="1"/>
</dbReference>
<dbReference type="InterPro" id="IPR052934">
    <property type="entry name" value="Methyl-DNA_Rec/Restrict_Enz"/>
</dbReference>
<evidence type="ECO:0000313" key="2">
    <source>
        <dbReference type="EMBL" id="MCM6763231.1"/>
    </source>
</evidence>
<organism evidence="2 3">
    <name type="scientific">Rathayibacter rubneri</name>
    <dbReference type="NCBI Taxonomy" id="2950106"/>
    <lineage>
        <taxon>Bacteria</taxon>
        <taxon>Bacillati</taxon>
        <taxon>Actinomycetota</taxon>
        <taxon>Actinomycetes</taxon>
        <taxon>Micrococcales</taxon>
        <taxon>Microbacteriaceae</taxon>
        <taxon>Rathayibacter</taxon>
    </lineage>
</organism>
<dbReference type="Proteomes" id="UP001155240">
    <property type="component" value="Unassembled WGS sequence"/>
</dbReference>
<reference evidence="2" key="1">
    <citation type="submission" date="2022-06" db="EMBL/GenBank/DDBJ databases">
        <title>Whole genome shotgun sequencing (WGS) of Rathayibacter sp. ZW T2_19, isolated from stored onions (Allium cepa).</title>
        <authorList>
            <person name="Stoll D.A."/>
            <person name="Huch M."/>
        </authorList>
    </citation>
    <scope>NUCLEOTIDE SEQUENCE</scope>
    <source>
        <strain evidence="2">ZW T2_19</strain>
    </source>
</reference>
<dbReference type="EMBL" id="JAMRYM010000055">
    <property type="protein sequence ID" value="MCM6763231.1"/>
    <property type="molecule type" value="Genomic_DNA"/>
</dbReference>
<dbReference type="InterPro" id="IPR027417">
    <property type="entry name" value="P-loop_NTPase"/>
</dbReference>
<dbReference type="AlphaFoldDB" id="A0A9X2E2M0"/>
<dbReference type="InterPro" id="IPR003593">
    <property type="entry name" value="AAA+_ATPase"/>
</dbReference>